<dbReference type="GO" id="GO:0016491">
    <property type="term" value="F:oxidoreductase activity"/>
    <property type="evidence" value="ECO:0007669"/>
    <property type="project" value="UniProtKB-KW"/>
</dbReference>
<gene>
    <name evidence="5" type="ORF">TsocGM_16350</name>
</gene>
<dbReference type="InterPro" id="IPR001509">
    <property type="entry name" value="Epimerase_deHydtase"/>
</dbReference>
<keyword evidence="2" id="KW-0560">Oxidoreductase</keyword>
<evidence type="ECO:0000313" key="6">
    <source>
        <dbReference type="Proteomes" id="UP000280296"/>
    </source>
</evidence>
<dbReference type="SUPFAM" id="SSF51735">
    <property type="entry name" value="NAD(P)-binding Rossmann-fold domains"/>
    <property type="match status" value="1"/>
</dbReference>
<dbReference type="Proteomes" id="UP000280296">
    <property type="component" value="Unassembled WGS sequence"/>
</dbReference>
<comment type="caution">
    <text evidence="5">The sequence shown here is derived from an EMBL/GenBank/DDBJ whole genome shotgun (WGS) entry which is preliminary data.</text>
</comment>
<dbReference type="PANTHER" id="PTHR43103:SF5">
    <property type="entry name" value="4-EPIMERASE, PUTATIVE (AFU_ORTHOLOGUE AFUA_7G00360)-RELATED"/>
    <property type="match status" value="1"/>
</dbReference>
<keyword evidence="6" id="KW-1185">Reference proteome</keyword>
<accession>A0A432MH37</accession>
<dbReference type="EMBL" id="RYZH01000032">
    <property type="protein sequence ID" value="RUL86300.1"/>
    <property type="molecule type" value="Genomic_DNA"/>
</dbReference>
<sequence>MTNDPGRPDPEGRSPVPNGYPCLPLIDPEAEALDVGDRPTVLITGACGHIGRKLRAAWVDRYDLILLDRNAGPDEPDVIAADLAEQHDEWMGTFHNADAVVHLAANPDPLAPWPELVGPNVDAMANVLHAAVLGAVERFVFASSSHTMWGYKDDGDGPISEDLSPRPDGPYGASKLMGERLGRSFSSAFDLAFVGVRIGWVQPGSNRAETLPDDWARGLWLSDRDLVHLVECAIWADLDDGFLIVNGVSRNRGSRWPVRRAVEALGFDPLDDAFAGSP</sequence>
<keyword evidence="3" id="KW-0520">NAD</keyword>
<dbReference type="InterPro" id="IPR036291">
    <property type="entry name" value="NAD(P)-bd_dom_sf"/>
</dbReference>
<dbReference type="Pfam" id="PF01370">
    <property type="entry name" value="Epimerase"/>
    <property type="match status" value="1"/>
</dbReference>
<feature type="domain" description="NAD-dependent epimerase/dehydratase" evidence="4">
    <location>
        <begin position="41"/>
        <end position="198"/>
    </location>
</feature>
<evidence type="ECO:0000259" key="4">
    <source>
        <dbReference type="Pfam" id="PF01370"/>
    </source>
</evidence>
<comment type="similarity">
    <text evidence="1">Belongs to the NAD(P)-dependent epimerase/dehydratase family.</text>
</comment>
<name>A0A432MH37_9BACT</name>
<evidence type="ECO:0000313" key="5">
    <source>
        <dbReference type="EMBL" id="RUL86300.1"/>
    </source>
</evidence>
<reference evidence="5 6" key="1">
    <citation type="submission" date="2018-12" db="EMBL/GenBank/DDBJ databases">
        <authorList>
            <person name="Toschakov S.V."/>
        </authorList>
    </citation>
    <scope>NUCLEOTIDE SEQUENCE [LARGE SCALE GENOMIC DNA]</scope>
    <source>
        <strain evidence="5 6">GM2012</strain>
    </source>
</reference>
<organism evidence="5 6">
    <name type="scientific">Tautonia sociabilis</name>
    <dbReference type="NCBI Taxonomy" id="2080755"/>
    <lineage>
        <taxon>Bacteria</taxon>
        <taxon>Pseudomonadati</taxon>
        <taxon>Planctomycetota</taxon>
        <taxon>Planctomycetia</taxon>
        <taxon>Isosphaerales</taxon>
        <taxon>Isosphaeraceae</taxon>
        <taxon>Tautonia</taxon>
    </lineage>
</organism>
<dbReference type="CDD" id="cd08946">
    <property type="entry name" value="SDR_e"/>
    <property type="match status" value="1"/>
</dbReference>
<dbReference type="Gene3D" id="3.40.50.720">
    <property type="entry name" value="NAD(P)-binding Rossmann-like Domain"/>
    <property type="match status" value="1"/>
</dbReference>
<dbReference type="AlphaFoldDB" id="A0A432MH37"/>
<evidence type="ECO:0000256" key="1">
    <source>
        <dbReference type="ARBA" id="ARBA00007637"/>
    </source>
</evidence>
<proteinExistence type="inferred from homology"/>
<dbReference type="OrthoDB" id="9779902at2"/>
<dbReference type="RefSeq" id="WP_126726535.1">
    <property type="nucleotide sequence ID" value="NZ_RYZH01000032.1"/>
</dbReference>
<evidence type="ECO:0000256" key="2">
    <source>
        <dbReference type="ARBA" id="ARBA00023002"/>
    </source>
</evidence>
<reference evidence="5 6" key="2">
    <citation type="submission" date="2019-01" db="EMBL/GenBank/DDBJ databases">
        <title>Tautonia sociabilis, a novel thermotolerant planctomycete of Isosphaeraceae family, isolated from a 4000 m deep subterranean habitat.</title>
        <authorList>
            <person name="Kovaleva O.L."/>
            <person name="Elcheninov A.G."/>
            <person name="Van Heerden E."/>
            <person name="Toshchakov S.V."/>
            <person name="Novikov A."/>
            <person name="Bonch-Osmolovskaya E.A."/>
            <person name="Kublanov I.V."/>
        </authorList>
    </citation>
    <scope>NUCLEOTIDE SEQUENCE [LARGE SCALE GENOMIC DNA]</scope>
    <source>
        <strain evidence="5 6">GM2012</strain>
    </source>
</reference>
<dbReference type="PANTHER" id="PTHR43103">
    <property type="entry name" value="NUCLEOSIDE-DIPHOSPHATE-SUGAR EPIMERASE"/>
    <property type="match status" value="1"/>
</dbReference>
<evidence type="ECO:0000256" key="3">
    <source>
        <dbReference type="ARBA" id="ARBA00023027"/>
    </source>
</evidence>
<protein>
    <submittedName>
        <fullName evidence="5">NAD(P)-dependent oxidoreductase</fullName>
    </submittedName>
</protein>